<dbReference type="PANTHER" id="PTHR48079">
    <property type="entry name" value="PROTEIN YEEZ"/>
    <property type="match status" value="1"/>
</dbReference>
<proteinExistence type="predicted"/>
<dbReference type="EMBL" id="JAPDRK010000014">
    <property type="protein sequence ID" value="KAJ9606130.1"/>
    <property type="molecule type" value="Genomic_DNA"/>
</dbReference>
<dbReference type="InterPro" id="IPR036291">
    <property type="entry name" value="NAD(P)-bd_dom_sf"/>
</dbReference>
<dbReference type="AlphaFoldDB" id="A0AA39CFD7"/>
<evidence type="ECO:0000313" key="2">
    <source>
        <dbReference type="EMBL" id="KAJ9606130.1"/>
    </source>
</evidence>
<gene>
    <name evidence="2" type="ORF">H2200_009091</name>
</gene>
<dbReference type="GO" id="GO:0005737">
    <property type="term" value="C:cytoplasm"/>
    <property type="evidence" value="ECO:0007669"/>
    <property type="project" value="TreeGrafter"/>
</dbReference>
<dbReference type="PANTHER" id="PTHR48079:SF6">
    <property type="entry name" value="NAD(P)-BINDING DOMAIN-CONTAINING PROTEIN-RELATED"/>
    <property type="match status" value="1"/>
</dbReference>
<accession>A0AA39CFD7</accession>
<evidence type="ECO:0000259" key="1">
    <source>
        <dbReference type="Pfam" id="PF05368"/>
    </source>
</evidence>
<name>A0AA39CFD7_9EURO</name>
<feature type="domain" description="NmrA-like" evidence="1">
    <location>
        <begin position="4"/>
        <end position="88"/>
    </location>
</feature>
<dbReference type="Proteomes" id="UP001172673">
    <property type="component" value="Unassembled WGS sequence"/>
</dbReference>
<dbReference type="InterPro" id="IPR008030">
    <property type="entry name" value="NmrA-like"/>
</dbReference>
<comment type="caution">
    <text evidence="2">The sequence shown here is derived from an EMBL/GenBank/DDBJ whole genome shotgun (WGS) entry which is preliminary data.</text>
</comment>
<evidence type="ECO:0000313" key="3">
    <source>
        <dbReference type="Proteomes" id="UP001172673"/>
    </source>
</evidence>
<keyword evidence="3" id="KW-1185">Reference proteome</keyword>
<dbReference type="InterPro" id="IPR051783">
    <property type="entry name" value="NAD(P)-dependent_oxidoreduct"/>
</dbReference>
<dbReference type="SUPFAM" id="SSF51735">
    <property type="entry name" value="NAD(P)-binding Rossmann-fold domains"/>
    <property type="match status" value="1"/>
</dbReference>
<protein>
    <recommendedName>
        <fullName evidence="1">NmrA-like domain-containing protein</fullName>
    </recommendedName>
</protein>
<dbReference type="Gene3D" id="3.40.50.720">
    <property type="entry name" value="NAD(P)-binding Rossmann-like Domain"/>
    <property type="match status" value="1"/>
</dbReference>
<dbReference type="Pfam" id="PF05368">
    <property type="entry name" value="NmrA"/>
    <property type="match status" value="1"/>
</dbReference>
<reference evidence="2" key="1">
    <citation type="submission" date="2022-10" db="EMBL/GenBank/DDBJ databases">
        <title>Culturing micro-colonial fungi from biological soil crusts in the Mojave desert and describing Neophaeococcomyces mojavensis, and introducing the new genera and species Taxawa tesnikishii.</title>
        <authorList>
            <person name="Kurbessoian T."/>
            <person name="Stajich J.E."/>
        </authorList>
    </citation>
    <scope>NUCLEOTIDE SEQUENCE</scope>
    <source>
        <strain evidence="2">TK_41</strain>
    </source>
</reference>
<sequence length="344" mass="37718">MAPKVFITGATGYIGGDALFEISRTHPDWQVVCMVRDHDKGAKIMQQYPSIRLVHSDLESFDIIEEEASKADVVYHFANCDHEASAKAIAAGLARRKDGSAGYWIHTSGALILGTKTIDGGRWGDELPHIYDDWHNIAELTSFPDHAEHRNVDKIVLAASEAHQNKVQTAIVCPPAIYGTGRGPVNQRSKQINMVAEAYMKHQKAFSVGKGENIWHGIHIRDLSRLYVLLGEAAANGGSPATWGKEGYYLVESGSFVFKDVLRAVAESVQKLGYGAFNGVTEIPPEDAGALMRGAKYLIGTNSRGRALRARELLGWKPQETSLMDEIPNIVQDEAERLGLGQKL</sequence>
<dbReference type="GO" id="GO:0004029">
    <property type="term" value="F:aldehyde dehydrogenase (NAD+) activity"/>
    <property type="evidence" value="ECO:0007669"/>
    <property type="project" value="TreeGrafter"/>
</dbReference>
<organism evidence="2 3">
    <name type="scientific">Cladophialophora chaetospira</name>
    <dbReference type="NCBI Taxonomy" id="386627"/>
    <lineage>
        <taxon>Eukaryota</taxon>
        <taxon>Fungi</taxon>
        <taxon>Dikarya</taxon>
        <taxon>Ascomycota</taxon>
        <taxon>Pezizomycotina</taxon>
        <taxon>Eurotiomycetes</taxon>
        <taxon>Chaetothyriomycetidae</taxon>
        <taxon>Chaetothyriales</taxon>
        <taxon>Herpotrichiellaceae</taxon>
        <taxon>Cladophialophora</taxon>
    </lineage>
</organism>